<accession>A0A0B2A280</accession>
<dbReference type="InterPro" id="IPR022409">
    <property type="entry name" value="PKD/Chitinase_dom"/>
</dbReference>
<dbReference type="Proteomes" id="UP000031030">
    <property type="component" value="Unassembled WGS sequence"/>
</dbReference>
<proteinExistence type="predicted"/>
<protein>
    <recommendedName>
        <fullName evidence="2">PKD domain-containing protein</fullName>
    </recommendedName>
</protein>
<dbReference type="STRING" id="1348253.LK09_17985"/>
<evidence type="ECO:0000313" key="3">
    <source>
        <dbReference type="EMBL" id="KHK95899.1"/>
    </source>
</evidence>
<dbReference type="SMART" id="SM00089">
    <property type="entry name" value="PKD"/>
    <property type="match status" value="2"/>
</dbReference>
<dbReference type="CDD" id="cd00146">
    <property type="entry name" value="PKD"/>
    <property type="match status" value="2"/>
</dbReference>
<feature type="domain" description="PKD" evidence="2">
    <location>
        <begin position="313"/>
        <end position="399"/>
    </location>
</feature>
<dbReference type="OrthoDB" id="9802683at2"/>
<name>A0A0B2A280_9MICO</name>
<dbReference type="InterPro" id="IPR013783">
    <property type="entry name" value="Ig-like_fold"/>
</dbReference>
<dbReference type="Pfam" id="PF18911">
    <property type="entry name" value="PKD_4"/>
    <property type="match status" value="2"/>
</dbReference>
<dbReference type="AlphaFoldDB" id="A0A0B2A280"/>
<dbReference type="InterPro" id="IPR008964">
    <property type="entry name" value="Invasin/intimin_cell_adhesion"/>
</dbReference>
<feature type="chain" id="PRO_5002085218" description="PKD domain-containing protein" evidence="1">
    <location>
        <begin position="32"/>
        <end position="681"/>
    </location>
</feature>
<feature type="domain" description="PKD" evidence="2">
    <location>
        <begin position="404"/>
        <end position="492"/>
    </location>
</feature>
<evidence type="ECO:0000259" key="2">
    <source>
        <dbReference type="PROSITE" id="PS50093"/>
    </source>
</evidence>
<sequence>MRTTTPHSRRATRLGAGIATLALIGAGTVIAAAPAMADTGGTPITISGDQLIGQETEQFNTSTLSGSAGVSATAHWSQPAAVSVDWNPDLVRQGRSVDPSVAYQRTATGTLSIDYQVHATLTLHSGDPFGDVDASFTKTLTATGPCDLRADSTSYTCHLESGSVGILDPGEWLGVGLPYVDGSLQSEVTIDPQALATHRTATTSSSIDLGSSDLALGESPQTDPLSIGCRVPAGDTVAYAHGGLTANPGIHVDTNLALTVGIYLPNPVTVTPGIATDLYTGTTTIAHSDSSIAMTGDGDTLNLGAVKANNIPPQLGAVTISPNAVEGSPVSFQTSATGPCAAGATYSWDFGDGSGPGHTASPQHVYSDNGTYTGQVVVTDTTGLTDRQDFTVQVANAAPNVTVIPGAPVTVPWGKPLTLQAQAVDPGSADQSTLTYAWNFDDGDSIANGGTSATHQWASPGDRTPTVTVADKDGGATTKSFTVHVRAHDTTASYTGPNSGRYNVPMTLTGSLVDEFGAPVAGAPMAFSVDGAVVGTATTDAAGHASLGYSPQVLAGAHTIAVAYAGSAKYDADAPAAEPLQIGADQTTLTYTGGLKGAPNKPVAVSATLVDSQGRALVGQTIVFAIGSQQVTASTNASGVAAASITLTQKPAYYPLTASFAGQTGKYQSASFSGQFALNKK</sequence>
<comment type="caution">
    <text evidence="3">The sequence shown here is derived from an EMBL/GenBank/DDBJ whole genome shotgun (WGS) entry which is preliminary data.</text>
</comment>
<dbReference type="InterPro" id="IPR035986">
    <property type="entry name" value="PKD_dom_sf"/>
</dbReference>
<evidence type="ECO:0000256" key="1">
    <source>
        <dbReference type="SAM" id="SignalP"/>
    </source>
</evidence>
<dbReference type="GO" id="GO:0005975">
    <property type="term" value="P:carbohydrate metabolic process"/>
    <property type="evidence" value="ECO:0007669"/>
    <property type="project" value="UniProtKB-ARBA"/>
</dbReference>
<feature type="signal peptide" evidence="1">
    <location>
        <begin position="1"/>
        <end position="31"/>
    </location>
</feature>
<organism evidence="3 4">
    <name type="scientific">Microbacterium mangrovi</name>
    <dbReference type="NCBI Taxonomy" id="1348253"/>
    <lineage>
        <taxon>Bacteria</taxon>
        <taxon>Bacillati</taxon>
        <taxon>Actinomycetota</taxon>
        <taxon>Actinomycetes</taxon>
        <taxon>Micrococcales</taxon>
        <taxon>Microbacteriaceae</taxon>
        <taxon>Microbacterium</taxon>
    </lineage>
</organism>
<dbReference type="SUPFAM" id="SSF49299">
    <property type="entry name" value="PKD domain"/>
    <property type="match status" value="2"/>
</dbReference>
<dbReference type="SUPFAM" id="SSF49373">
    <property type="entry name" value="Invasin/intimin cell-adhesion fragments"/>
    <property type="match status" value="2"/>
</dbReference>
<keyword evidence="4" id="KW-1185">Reference proteome</keyword>
<reference evidence="3 4" key="1">
    <citation type="submission" date="2014-11" db="EMBL/GenBank/DDBJ databases">
        <title>Genome sequence of Microbacterium mangrovi MUSC 115(T).</title>
        <authorList>
            <person name="Lee L.-H."/>
        </authorList>
    </citation>
    <scope>NUCLEOTIDE SEQUENCE [LARGE SCALE GENOMIC DNA]</scope>
    <source>
        <strain evidence="3 4">MUSC 115</strain>
    </source>
</reference>
<evidence type="ECO:0000313" key="4">
    <source>
        <dbReference type="Proteomes" id="UP000031030"/>
    </source>
</evidence>
<dbReference type="EMBL" id="JTDK01000018">
    <property type="protein sequence ID" value="KHK95899.1"/>
    <property type="molecule type" value="Genomic_DNA"/>
</dbReference>
<dbReference type="Gene3D" id="2.60.40.10">
    <property type="entry name" value="Immunoglobulins"/>
    <property type="match status" value="4"/>
</dbReference>
<dbReference type="RefSeq" id="WP_039402609.1">
    <property type="nucleotide sequence ID" value="NZ_JTDK01000018.1"/>
</dbReference>
<keyword evidence="1" id="KW-0732">Signal</keyword>
<dbReference type="PROSITE" id="PS50093">
    <property type="entry name" value="PKD"/>
    <property type="match status" value="2"/>
</dbReference>
<gene>
    <name evidence="3" type="ORF">LK09_17985</name>
</gene>
<dbReference type="InterPro" id="IPR000601">
    <property type="entry name" value="PKD_dom"/>
</dbReference>